<keyword evidence="1" id="KW-0732">Signal</keyword>
<evidence type="ECO:0000313" key="2">
    <source>
        <dbReference type="EMBL" id="KAJ6648561.1"/>
    </source>
</evidence>
<protein>
    <submittedName>
        <fullName evidence="2">Uncharacterized protein</fullName>
    </submittedName>
</protein>
<dbReference type="OrthoDB" id="10019596at2759"/>
<name>A0A9Q0NF92_9DIPT</name>
<proteinExistence type="predicted"/>
<dbReference type="AlphaFoldDB" id="A0A9Q0NF92"/>
<evidence type="ECO:0000313" key="3">
    <source>
        <dbReference type="Proteomes" id="UP001151699"/>
    </source>
</evidence>
<organism evidence="2 3">
    <name type="scientific">Pseudolycoriella hygida</name>
    <dbReference type="NCBI Taxonomy" id="35572"/>
    <lineage>
        <taxon>Eukaryota</taxon>
        <taxon>Metazoa</taxon>
        <taxon>Ecdysozoa</taxon>
        <taxon>Arthropoda</taxon>
        <taxon>Hexapoda</taxon>
        <taxon>Insecta</taxon>
        <taxon>Pterygota</taxon>
        <taxon>Neoptera</taxon>
        <taxon>Endopterygota</taxon>
        <taxon>Diptera</taxon>
        <taxon>Nematocera</taxon>
        <taxon>Sciaroidea</taxon>
        <taxon>Sciaridae</taxon>
        <taxon>Pseudolycoriella</taxon>
    </lineage>
</organism>
<sequence>MWMPSSKSMLLRVVLLLEILLLVTANSSERKRFCGQQLTESLQFFCRNRYATPPSINEKRSGDNEDYAYLSDEPLADNSPFSYQSMPFLASFGSATALRSRRAMKGGIYEMLKLMVKL</sequence>
<dbReference type="Gene3D" id="1.10.100.10">
    <property type="entry name" value="Insulin-like"/>
    <property type="match status" value="1"/>
</dbReference>
<gene>
    <name evidence="2" type="ORF">Bhyg_03791</name>
</gene>
<dbReference type="EMBL" id="WJQU01000001">
    <property type="protein sequence ID" value="KAJ6648561.1"/>
    <property type="molecule type" value="Genomic_DNA"/>
</dbReference>
<comment type="caution">
    <text evidence="2">The sequence shown here is derived from an EMBL/GenBank/DDBJ whole genome shotgun (WGS) entry which is preliminary data.</text>
</comment>
<keyword evidence="3" id="KW-1185">Reference proteome</keyword>
<feature type="signal peptide" evidence="1">
    <location>
        <begin position="1"/>
        <end position="25"/>
    </location>
</feature>
<accession>A0A9Q0NF92</accession>
<evidence type="ECO:0000256" key="1">
    <source>
        <dbReference type="SAM" id="SignalP"/>
    </source>
</evidence>
<dbReference type="Proteomes" id="UP001151699">
    <property type="component" value="Chromosome A"/>
</dbReference>
<feature type="chain" id="PRO_5040469829" evidence="1">
    <location>
        <begin position="26"/>
        <end position="118"/>
    </location>
</feature>
<reference evidence="2" key="1">
    <citation type="submission" date="2022-07" db="EMBL/GenBank/DDBJ databases">
        <authorList>
            <person name="Trinca V."/>
            <person name="Uliana J.V.C."/>
            <person name="Torres T.T."/>
            <person name="Ward R.J."/>
            <person name="Monesi N."/>
        </authorList>
    </citation>
    <scope>NUCLEOTIDE SEQUENCE</scope>
    <source>
        <strain evidence="2">HSMRA1968</strain>
        <tissue evidence="2">Whole embryos</tissue>
    </source>
</reference>